<protein>
    <submittedName>
        <fullName evidence="2">Reverse transcriptase</fullName>
    </submittedName>
</protein>
<gene>
    <name evidence="2" type="ORF">PHMEG_0007613</name>
</gene>
<dbReference type="InterPro" id="IPR050951">
    <property type="entry name" value="Retrovirus_Pol_polyprotein"/>
</dbReference>
<dbReference type="AlphaFoldDB" id="A0A225WME4"/>
<comment type="caution">
    <text evidence="2">The sequence shown here is derived from an EMBL/GenBank/DDBJ whole genome shotgun (WGS) entry which is preliminary data.</text>
</comment>
<proteinExistence type="predicted"/>
<dbReference type="PANTHER" id="PTHR37984:SF5">
    <property type="entry name" value="PROTEIN NYNRIN-LIKE"/>
    <property type="match status" value="1"/>
</dbReference>
<dbReference type="SUPFAM" id="SSF53098">
    <property type="entry name" value="Ribonuclease H-like"/>
    <property type="match status" value="1"/>
</dbReference>
<accession>A0A225WME4</accession>
<dbReference type="Gene3D" id="3.30.420.10">
    <property type="entry name" value="Ribonuclease H-like superfamily/Ribonuclease H"/>
    <property type="match status" value="1"/>
</dbReference>
<evidence type="ECO:0000313" key="2">
    <source>
        <dbReference type="EMBL" id="OWZ18319.1"/>
    </source>
</evidence>
<sequence>MGPLILLEGGYIWTYESLCKEFNWIGMYKDTERYVKGCVDYAMAKGLPRNLGSSPGNLFATLTFPVSMDFVIPLPQPTRENTALLVFQCAFSGFMMCKAMASTETQDVAEAYEECFGASEMIRHDRDPRFMGRVFKHFREMLGSRQRLSPPGQRTTRYVSVDSDSKRKGTVDQSDWDQMA</sequence>
<feature type="region of interest" description="Disordered" evidence="1">
    <location>
        <begin position="145"/>
        <end position="180"/>
    </location>
</feature>
<dbReference type="PANTHER" id="PTHR37984">
    <property type="entry name" value="PROTEIN CBG26694"/>
    <property type="match status" value="1"/>
</dbReference>
<evidence type="ECO:0000313" key="3">
    <source>
        <dbReference type="Proteomes" id="UP000198211"/>
    </source>
</evidence>
<organism evidence="2 3">
    <name type="scientific">Phytophthora megakarya</name>
    <dbReference type="NCBI Taxonomy" id="4795"/>
    <lineage>
        <taxon>Eukaryota</taxon>
        <taxon>Sar</taxon>
        <taxon>Stramenopiles</taxon>
        <taxon>Oomycota</taxon>
        <taxon>Peronosporomycetes</taxon>
        <taxon>Peronosporales</taxon>
        <taxon>Peronosporaceae</taxon>
        <taxon>Phytophthora</taxon>
    </lineage>
</organism>
<dbReference type="InterPro" id="IPR036397">
    <property type="entry name" value="RNaseH_sf"/>
</dbReference>
<dbReference type="EMBL" id="NBNE01000606">
    <property type="protein sequence ID" value="OWZ18319.1"/>
    <property type="molecule type" value="Genomic_DNA"/>
</dbReference>
<keyword evidence="2" id="KW-0548">Nucleotidyltransferase</keyword>
<keyword evidence="2" id="KW-0695">RNA-directed DNA polymerase</keyword>
<dbReference type="GO" id="GO:0003964">
    <property type="term" value="F:RNA-directed DNA polymerase activity"/>
    <property type="evidence" value="ECO:0007669"/>
    <property type="project" value="UniProtKB-KW"/>
</dbReference>
<keyword evidence="3" id="KW-1185">Reference proteome</keyword>
<dbReference type="InterPro" id="IPR012337">
    <property type="entry name" value="RNaseH-like_sf"/>
</dbReference>
<name>A0A225WME4_9STRA</name>
<keyword evidence="2" id="KW-0808">Transferase</keyword>
<dbReference type="GO" id="GO:0003676">
    <property type="term" value="F:nucleic acid binding"/>
    <property type="evidence" value="ECO:0007669"/>
    <property type="project" value="InterPro"/>
</dbReference>
<evidence type="ECO:0000256" key="1">
    <source>
        <dbReference type="SAM" id="MobiDB-lite"/>
    </source>
</evidence>
<dbReference type="Proteomes" id="UP000198211">
    <property type="component" value="Unassembled WGS sequence"/>
</dbReference>
<reference evidence="3" key="1">
    <citation type="submission" date="2017-03" db="EMBL/GenBank/DDBJ databases">
        <title>Phytopthora megakarya and P. palmivora, two closely related causual agents of cacao black pod achieved similar genome size and gene model numbers by different mechanisms.</title>
        <authorList>
            <person name="Ali S."/>
            <person name="Shao J."/>
            <person name="Larry D.J."/>
            <person name="Kronmiller B."/>
            <person name="Shen D."/>
            <person name="Strem M.D."/>
            <person name="Melnick R.L."/>
            <person name="Guiltinan M.J."/>
            <person name="Tyler B.M."/>
            <person name="Meinhardt L.W."/>
            <person name="Bailey B.A."/>
        </authorList>
    </citation>
    <scope>NUCLEOTIDE SEQUENCE [LARGE SCALE GENOMIC DNA]</scope>
    <source>
        <strain evidence="3">zdho120</strain>
    </source>
</reference>